<organism evidence="3 4">
    <name type="scientific">Enterococcus lemanii</name>
    <dbReference type="NCBI Taxonomy" id="1159752"/>
    <lineage>
        <taxon>Bacteria</taxon>
        <taxon>Bacillati</taxon>
        <taxon>Bacillota</taxon>
        <taxon>Bacilli</taxon>
        <taxon>Lactobacillales</taxon>
        <taxon>Enterococcaceae</taxon>
        <taxon>Enterococcus</taxon>
    </lineage>
</organism>
<reference evidence="4" key="1">
    <citation type="journal article" date="2019" name="Int. J. Syst. Evol. Microbiol.">
        <title>The Global Catalogue of Microorganisms (GCM) 10K type strain sequencing project: providing services to taxonomists for standard genome sequencing and annotation.</title>
        <authorList>
            <consortium name="The Broad Institute Genomics Platform"/>
            <consortium name="The Broad Institute Genome Sequencing Center for Infectious Disease"/>
            <person name="Wu L."/>
            <person name="Ma J."/>
        </authorList>
    </citation>
    <scope>NUCLEOTIDE SEQUENCE [LARGE SCALE GENOMIC DNA]</scope>
    <source>
        <strain evidence="4">CGMCC 1.19032</strain>
    </source>
</reference>
<dbReference type="RefSeq" id="WP_204654314.1">
    <property type="nucleotide sequence ID" value="NZ_JAFBFD010000024.1"/>
</dbReference>
<sequence length="112" mass="12545">MKAPVFKKKDNLWILFNGKEYVIGLTQEASEELGAITYAALPKVNQKMTAGEMLVELEAEKAVSEFTCPLAGVISSINEKIDTQNNDYNDNDEMNDWLVSLKDVDPADFEKL</sequence>
<dbReference type="PANTHER" id="PTHR11715:SF3">
    <property type="entry name" value="GLYCINE CLEAVAGE SYSTEM H PROTEIN-RELATED"/>
    <property type="match status" value="1"/>
</dbReference>
<name>A0ABV9MVC1_9ENTE</name>
<evidence type="ECO:0000259" key="2">
    <source>
        <dbReference type="PROSITE" id="PS50968"/>
    </source>
</evidence>
<dbReference type="InterPro" id="IPR011053">
    <property type="entry name" value="Single_hybrid_motif"/>
</dbReference>
<evidence type="ECO:0000313" key="4">
    <source>
        <dbReference type="Proteomes" id="UP001595969"/>
    </source>
</evidence>
<keyword evidence="4" id="KW-1185">Reference proteome</keyword>
<dbReference type="Pfam" id="PF01597">
    <property type="entry name" value="GCV_H"/>
    <property type="match status" value="1"/>
</dbReference>
<comment type="caution">
    <text evidence="3">The sequence shown here is derived from an EMBL/GenBank/DDBJ whole genome shotgun (WGS) entry which is preliminary data.</text>
</comment>
<dbReference type="PROSITE" id="PS50968">
    <property type="entry name" value="BIOTINYL_LIPOYL"/>
    <property type="match status" value="1"/>
</dbReference>
<dbReference type="InterPro" id="IPR000089">
    <property type="entry name" value="Biotin_lipoyl"/>
</dbReference>
<dbReference type="EMBL" id="JBHSGS010000029">
    <property type="protein sequence ID" value="MFC4719084.1"/>
    <property type="molecule type" value="Genomic_DNA"/>
</dbReference>
<dbReference type="InterPro" id="IPR033753">
    <property type="entry name" value="GCV_H/Fam206"/>
</dbReference>
<protein>
    <submittedName>
        <fullName evidence="3">Glycine cleavage system protein H</fullName>
    </submittedName>
</protein>
<evidence type="ECO:0000313" key="3">
    <source>
        <dbReference type="EMBL" id="MFC4719084.1"/>
    </source>
</evidence>
<dbReference type="CDD" id="cd06848">
    <property type="entry name" value="GCS_H"/>
    <property type="match status" value="1"/>
</dbReference>
<dbReference type="Proteomes" id="UP001595969">
    <property type="component" value="Unassembled WGS sequence"/>
</dbReference>
<dbReference type="PANTHER" id="PTHR11715">
    <property type="entry name" value="GLYCINE CLEAVAGE SYSTEM H PROTEIN"/>
    <property type="match status" value="1"/>
</dbReference>
<gene>
    <name evidence="3" type="ORF">ACFO5I_05010</name>
</gene>
<dbReference type="Gene3D" id="2.40.50.100">
    <property type="match status" value="1"/>
</dbReference>
<evidence type="ECO:0000256" key="1">
    <source>
        <dbReference type="ARBA" id="ARBA00022823"/>
    </source>
</evidence>
<accession>A0ABV9MVC1</accession>
<dbReference type="SUPFAM" id="SSF51230">
    <property type="entry name" value="Single hybrid motif"/>
    <property type="match status" value="1"/>
</dbReference>
<proteinExistence type="predicted"/>
<keyword evidence="1" id="KW-0450">Lipoyl</keyword>
<feature type="domain" description="Lipoyl-binding" evidence="2">
    <location>
        <begin position="20"/>
        <end position="102"/>
    </location>
</feature>
<dbReference type="InterPro" id="IPR002930">
    <property type="entry name" value="GCV_H"/>
</dbReference>